<keyword evidence="1" id="KW-0812">Transmembrane</keyword>
<evidence type="ECO:0000313" key="2">
    <source>
        <dbReference type="EMBL" id="NEM91825.1"/>
    </source>
</evidence>
<dbReference type="Proteomes" id="UP000479756">
    <property type="component" value="Unassembled WGS sequence"/>
</dbReference>
<organism evidence="2 3">
    <name type="scientific">Galbitalea soli</name>
    <dbReference type="NCBI Taxonomy" id="1268042"/>
    <lineage>
        <taxon>Bacteria</taxon>
        <taxon>Bacillati</taxon>
        <taxon>Actinomycetota</taxon>
        <taxon>Actinomycetes</taxon>
        <taxon>Micrococcales</taxon>
        <taxon>Microbacteriaceae</taxon>
        <taxon>Galbitalea</taxon>
    </lineage>
</organism>
<protein>
    <submittedName>
        <fullName evidence="2">Uncharacterized protein</fullName>
    </submittedName>
</protein>
<gene>
    <name evidence="2" type="ORF">G3T37_10705</name>
</gene>
<proteinExistence type="predicted"/>
<keyword evidence="1" id="KW-1133">Transmembrane helix</keyword>
<dbReference type="EMBL" id="JAAGWZ010000003">
    <property type="protein sequence ID" value="NEM91825.1"/>
    <property type="molecule type" value="Genomic_DNA"/>
</dbReference>
<sequence>MSSMKVTGWIGAGTLCVVVALFTVNLVRSGQFNAGGAVFGVVGVVLVVGSIAGIGIARLRTLRGRYPRAFVSNLALYPQLYDQIRELTQALGTDISPLGSRRMVSMVLDDESLRLFAGFPLKEVLAFPSTAITSVDIAKAPQGKWVLSSLEVVFSVRGRRIPLDFCLMNSTFAVPHAVGRAELERRLPVARKALAAS</sequence>
<accession>A0A7C9PNR7</accession>
<dbReference type="RefSeq" id="WP_163473890.1">
    <property type="nucleotide sequence ID" value="NZ_JAAGWZ010000003.1"/>
</dbReference>
<keyword evidence="1" id="KW-0472">Membrane</keyword>
<feature type="transmembrane region" description="Helical" evidence="1">
    <location>
        <begin position="39"/>
        <end position="59"/>
    </location>
</feature>
<name>A0A7C9PNR7_9MICO</name>
<evidence type="ECO:0000313" key="3">
    <source>
        <dbReference type="Proteomes" id="UP000479756"/>
    </source>
</evidence>
<comment type="caution">
    <text evidence="2">The sequence shown here is derived from an EMBL/GenBank/DDBJ whole genome shotgun (WGS) entry which is preliminary data.</text>
</comment>
<dbReference type="AlphaFoldDB" id="A0A7C9PNR7"/>
<reference evidence="2 3" key="1">
    <citation type="journal article" date="2014" name="Int. J. Syst. Evol. Microbiol.">
        <title>Description of Galbitalea soli gen. nov., sp. nov., and Frondihabitans sucicola sp. nov.</title>
        <authorList>
            <person name="Kim S.J."/>
            <person name="Lim J.M."/>
            <person name="Ahn J.H."/>
            <person name="Weon H.Y."/>
            <person name="Hamada M."/>
            <person name="Suzuki K."/>
            <person name="Ahn T.Y."/>
            <person name="Kwon S.W."/>
        </authorList>
    </citation>
    <scope>NUCLEOTIDE SEQUENCE [LARGE SCALE GENOMIC DNA]</scope>
    <source>
        <strain evidence="2 3">NBRC 108727</strain>
    </source>
</reference>
<keyword evidence="3" id="KW-1185">Reference proteome</keyword>
<evidence type="ECO:0000256" key="1">
    <source>
        <dbReference type="SAM" id="Phobius"/>
    </source>
</evidence>